<name>A0A5B8V6Y6_9BACT</name>
<dbReference type="EMBL" id="CP042435">
    <property type="protein sequence ID" value="QEC66653.1"/>
    <property type="molecule type" value="Genomic_DNA"/>
</dbReference>
<organism evidence="5 6">
    <name type="scientific">Panacibacter ginsenosidivorans</name>
    <dbReference type="NCBI Taxonomy" id="1813871"/>
    <lineage>
        <taxon>Bacteria</taxon>
        <taxon>Pseudomonadati</taxon>
        <taxon>Bacteroidota</taxon>
        <taxon>Chitinophagia</taxon>
        <taxon>Chitinophagales</taxon>
        <taxon>Chitinophagaceae</taxon>
        <taxon>Panacibacter</taxon>
    </lineage>
</organism>
<evidence type="ECO:0000313" key="6">
    <source>
        <dbReference type="Proteomes" id="UP000321533"/>
    </source>
</evidence>
<accession>A0A5B8V6Y6</accession>
<dbReference type="InterPro" id="IPR046357">
    <property type="entry name" value="PPIase_dom_sf"/>
</dbReference>
<dbReference type="Proteomes" id="UP000321533">
    <property type="component" value="Chromosome"/>
</dbReference>
<dbReference type="AlphaFoldDB" id="A0A5B8V6Y6"/>
<feature type="domain" description="PPIase FKBP-type" evidence="4">
    <location>
        <begin position="5"/>
        <end position="64"/>
    </location>
</feature>
<evidence type="ECO:0000313" key="5">
    <source>
        <dbReference type="EMBL" id="QEC66653.1"/>
    </source>
</evidence>
<evidence type="ECO:0000256" key="3">
    <source>
        <dbReference type="ARBA" id="ARBA00023110"/>
    </source>
</evidence>
<dbReference type="GO" id="GO:0003755">
    <property type="term" value="F:peptidyl-prolyl cis-trans isomerase activity"/>
    <property type="evidence" value="ECO:0007669"/>
    <property type="project" value="UniProtKB-KW"/>
</dbReference>
<reference evidence="5 6" key="1">
    <citation type="journal article" date="2016" name="Int. J. Syst. Evol. Microbiol.">
        <title>Panacibacter ginsenosidivorans gen. nov., sp. nov., with ginsenoside converting activity isolated from soil of a ginseng field.</title>
        <authorList>
            <person name="Siddiqi M.Z."/>
            <person name="Muhammad Shafi S."/>
            <person name="Choi K.D."/>
            <person name="Im W.T."/>
        </authorList>
    </citation>
    <scope>NUCLEOTIDE SEQUENCE [LARGE SCALE GENOMIC DNA]</scope>
    <source>
        <strain evidence="5 6">Gsoil1550</strain>
    </source>
</reference>
<keyword evidence="3" id="KW-0413">Isomerase</keyword>
<keyword evidence="6" id="KW-1185">Reference proteome</keyword>
<protein>
    <recommendedName>
        <fullName evidence="2">peptidylprolyl isomerase</fullName>
        <ecNumber evidence="2">5.2.1.8</ecNumber>
    </recommendedName>
</protein>
<dbReference type="OrthoDB" id="9808891at2"/>
<gene>
    <name evidence="5" type="ORF">FRZ67_04815</name>
</gene>
<evidence type="ECO:0000256" key="1">
    <source>
        <dbReference type="ARBA" id="ARBA00000971"/>
    </source>
</evidence>
<dbReference type="InterPro" id="IPR001179">
    <property type="entry name" value="PPIase_FKBP_dom"/>
</dbReference>
<proteinExistence type="predicted"/>
<sequence length="108" mass="11622">MLVANNTIVSLRYVMKNDAGEIMEDNTNTAPYNYLHGSGNLMPALEDAMTGLSKGEAKTFSIADKLLNGIFHFDVIIDDVRPASAKEIASGFPAKKITTDDCGTDCCC</sequence>
<dbReference type="KEGG" id="pgin:FRZ67_04815"/>
<keyword evidence="3" id="KW-0697">Rotamase</keyword>
<evidence type="ECO:0000256" key="2">
    <source>
        <dbReference type="ARBA" id="ARBA00013194"/>
    </source>
</evidence>
<comment type="catalytic activity">
    <reaction evidence="1">
        <text>[protein]-peptidylproline (omega=180) = [protein]-peptidylproline (omega=0)</text>
        <dbReference type="Rhea" id="RHEA:16237"/>
        <dbReference type="Rhea" id="RHEA-COMP:10747"/>
        <dbReference type="Rhea" id="RHEA-COMP:10748"/>
        <dbReference type="ChEBI" id="CHEBI:83833"/>
        <dbReference type="ChEBI" id="CHEBI:83834"/>
        <dbReference type="EC" id="5.2.1.8"/>
    </reaction>
</comment>
<dbReference type="EC" id="5.2.1.8" evidence="2"/>
<dbReference type="Gene3D" id="3.10.50.40">
    <property type="match status" value="1"/>
</dbReference>
<dbReference type="Pfam" id="PF00254">
    <property type="entry name" value="FKBP_C"/>
    <property type="match status" value="1"/>
</dbReference>
<dbReference type="SUPFAM" id="SSF54534">
    <property type="entry name" value="FKBP-like"/>
    <property type="match status" value="1"/>
</dbReference>
<dbReference type="RefSeq" id="WP_147188453.1">
    <property type="nucleotide sequence ID" value="NZ_CP042435.1"/>
</dbReference>
<evidence type="ECO:0000259" key="4">
    <source>
        <dbReference type="Pfam" id="PF00254"/>
    </source>
</evidence>